<dbReference type="NCBIfam" id="TIGR03135">
    <property type="entry name" value="malonate_mdcG"/>
    <property type="match status" value="1"/>
</dbReference>
<dbReference type="InterPro" id="IPR017557">
    <property type="entry name" value="Holo-ACP_synthase"/>
</dbReference>
<name>A0AB37RLB2_LACPE</name>
<dbReference type="InterPro" id="IPR048903">
    <property type="entry name" value="MdcG_N"/>
</dbReference>
<evidence type="ECO:0000256" key="2">
    <source>
        <dbReference type="ARBA" id="ARBA00022695"/>
    </source>
</evidence>
<feature type="domain" description="Phosphoribosyl-dephospho-CoA transferase MdcG C-terminal" evidence="3">
    <location>
        <begin position="90"/>
        <end position="203"/>
    </location>
</feature>
<dbReference type="Pfam" id="PF20866">
    <property type="entry name" value="MdcG_N"/>
    <property type="match status" value="1"/>
</dbReference>
<reference evidence="5 6" key="1">
    <citation type="submission" date="2018-10" db="EMBL/GenBank/DDBJ databases">
        <title>Genome sequences of five Lactobacillus pentosus strains isolated from brines of traditionally fermented spanish-style green table olives and differences between them.</title>
        <authorList>
            <person name="Jimenez Diaz R."/>
        </authorList>
    </citation>
    <scope>NUCLEOTIDE SEQUENCE [LARGE SCALE GENOMIC DNA]</scope>
    <source>
        <strain evidence="5 6">IG8</strain>
    </source>
</reference>
<accession>A0AB37RLB2</accession>
<feature type="domain" description="Phosphoribosyl-dephospho-CoA transferase MdcG N-terminal" evidence="4">
    <location>
        <begin position="6"/>
        <end position="71"/>
    </location>
</feature>
<evidence type="ECO:0000259" key="3">
    <source>
        <dbReference type="Pfam" id="PF10620"/>
    </source>
</evidence>
<keyword evidence="1" id="KW-0808">Transferase</keyword>
<dbReference type="GO" id="GO:0016779">
    <property type="term" value="F:nucleotidyltransferase activity"/>
    <property type="evidence" value="ECO:0007669"/>
    <property type="project" value="UniProtKB-KW"/>
</dbReference>
<keyword evidence="2" id="KW-0548">Nucleotidyltransferase</keyword>
<sequence length="213" mass="23130">MGRLAPHTLVSLQSPDVLLTSGPLPAWVTDMLAATPVVIVRRGPQTTTIPVGIRGYQKSQRFAAAIMPTDWQTPVTPAMALDRLPELTAARRQLPAFQKLARVQSLLSAYDWGVGGSLQFELATGLPMVNPNSDLDIIMQRPAPMSPAQALQLIERLKVIAGTHADIQVVHGQLGFSLEEYANQRASQIMMKTAHGPILVTDPWHAEERDCGG</sequence>
<evidence type="ECO:0000256" key="1">
    <source>
        <dbReference type="ARBA" id="ARBA00022679"/>
    </source>
</evidence>
<dbReference type="InterPro" id="IPR049180">
    <property type="entry name" value="MdcG_C"/>
</dbReference>
<organism evidence="5 6">
    <name type="scientific">Lactiplantibacillus pentosus</name>
    <name type="common">Lactobacillus pentosus</name>
    <dbReference type="NCBI Taxonomy" id="1589"/>
    <lineage>
        <taxon>Bacteria</taxon>
        <taxon>Bacillati</taxon>
        <taxon>Bacillota</taxon>
        <taxon>Bacilli</taxon>
        <taxon>Lactobacillales</taxon>
        <taxon>Lactobacillaceae</taxon>
        <taxon>Lactiplantibacillus</taxon>
    </lineage>
</organism>
<dbReference type="EMBL" id="RDCL01000048">
    <property type="protein sequence ID" value="RMW55934.1"/>
    <property type="molecule type" value="Genomic_DNA"/>
</dbReference>
<evidence type="ECO:0000313" key="6">
    <source>
        <dbReference type="Proteomes" id="UP000281061"/>
    </source>
</evidence>
<evidence type="ECO:0000259" key="4">
    <source>
        <dbReference type="Pfam" id="PF20866"/>
    </source>
</evidence>
<dbReference type="AlphaFoldDB" id="A0AB37RLB2"/>
<gene>
    <name evidence="5" type="ORF">D6U17_04060</name>
</gene>
<protein>
    <submittedName>
        <fullName evidence="5">Malonate decarboxylase holo-ACP synthase</fullName>
    </submittedName>
</protein>
<evidence type="ECO:0000313" key="5">
    <source>
        <dbReference type="EMBL" id="RMW55934.1"/>
    </source>
</evidence>
<proteinExistence type="predicted"/>
<comment type="caution">
    <text evidence="5">The sequence shown here is derived from an EMBL/GenBank/DDBJ whole genome shotgun (WGS) entry which is preliminary data.</text>
</comment>
<dbReference type="RefSeq" id="WP_122210953.1">
    <property type="nucleotide sequence ID" value="NZ_CP104714.1"/>
</dbReference>
<dbReference type="NCBIfam" id="NF002332">
    <property type="entry name" value="PRK01293.1"/>
    <property type="match status" value="1"/>
</dbReference>
<dbReference type="Proteomes" id="UP000281061">
    <property type="component" value="Unassembled WGS sequence"/>
</dbReference>
<dbReference type="Pfam" id="PF10620">
    <property type="entry name" value="MdcG"/>
    <property type="match status" value="1"/>
</dbReference>